<comment type="subcellular location">
    <subcellularLocation>
        <location evidence="1">Cytoplasm</location>
        <location evidence="1">Cytoskeleton</location>
    </subcellularLocation>
</comment>
<keyword evidence="5" id="KW-0677">Repeat</keyword>
<dbReference type="Proteomes" id="UP000815325">
    <property type="component" value="Unassembled WGS sequence"/>
</dbReference>
<evidence type="ECO:0000256" key="9">
    <source>
        <dbReference type="ARBA" id="ARBA00023212"/>
    </source>
</evidence>
<dbReference type="InterPro" id="IPR002151">
    <property type="entry name" value="Kinesin_light"/>
</dbReference>
<keyword evidence="12" id="KW-1185">Reference proteome</keyword>
<dbReference type="PANTHER" id="PTHR45783">
    <property type="entry name" value="KINESIN LIGHT CHAIN"/>
    <property type="match status" value="1"/>
</dbReference>
<evidence type="ECO:0000256" key="3">
    <source>
        <dbReference type="ARBA" id="ARBA00022490"/>
    </source>
</evidence>
<comment type="similarity">
    <text evidence="2">Belongs to the kinesin light chain family.</text>
</comment>
<dbReference type="InterPro" id="IPR011990">
    <property type="entry name" value="TPR-like_helical_dom_sf"/>
</dbReference>
<evidence type="ECO:0000256" key="10">
    <source>
        <dbReference type="SAM" id="MobiDB-lite"/>
    </source>
</evidence>
<keyword evidence="4" id="KW-0493">Microtubule</keyword>
<dbReference type="Pfam" id="PF13374">
    <property type="entry name" value="TPR_10"/>
    <property type="match status" value="1"/>
</dbReference>
<dbReference type="SUPFAM" id="SSF52540">
    <property type="entry name" value="P-loop containing nucleoside triphosphate hydrolases"/>
    <property type="match status" value="1"/>
</dbReference>
<dbReference type="SMART" id="SM00028">
    <property type="entry name" value="TPR"/>
    <property type="match status" value="5"/>
</dbReference>
<dbReference type="InterPro" id="IPR027417">
    <property type="entry name" value="P-loop_NTPase"/>
</dbReference>
<evidence type="ECO:0000256" key="1">
    <source>
        <dbReference type="ARBA" id="ARBA00004245"/>
    </source>
</evidence>
<evidence type="ECO:0000256" key="7">
    <source>
        <dbReference type="ARBA" id="ARBA00023054"/>
    </source>
</evidence>
<dbReference type="InterPro" id="IPR019734">
    <property type="entry name" value="TPR_rpt"/>
</dbReference>
<feature type="region of interest" description="Disordered" evidence="10">
    <location>
        <begin position="306"/>
        <end position="336"/>
    </location>
</feature>
<evidence type="ECO:0008006" key="13">
    <source>
        <dbReference type="Google" id="ProtNLM"/>
    </source>
</evidence>
<keyword evidence="9" id="KW-0206">Cytoskeleton</keyword>
<evidence type="ECO:0000313" key="12">
    <source>
        <dbReference type="Proteomes" id="UP000815325"/>
    </source>
</evidence>
<keyword evidence="7" id="KW-0175">Coiled coil</keyword>
<comment type="caution">
    <text evidence="11">The sequence shown here is derived from an EMBL/GenBank/DDBJ whole genome shotgun (WGS) entry which is preliminary data.</text>
</comment>
<dbReference type="Pfam" id="PF13424">
    <property type="entry name" value="TPR_12"/>
    <property type="match status" value="3"/>
</dbReference>
<dbReference type="SUPFAM" id="SSF48452">
    <property type="entry name" value="TPR-like"/>
    <property type="match status" value="2"/>
</dbReference>
<dbReference type="Gene3D" id="3.40.50.300">
    <property type="entry name" value="P-loop containing nucleotide triphosphate hydrolases"/>
    <property type="match status" value="1"/>
</dbReference>
<dbReference type="PANTHER" id="PTHR45783:SF3">
    <property type="entry name" value="KINESIN LIGHT CHAIN"/>
    <property type="match status" value="1"/>
</dbReference>
<organism evidence="11 12">
    <name type="scientific">Dunaliella salina</name>
    <name type="common">Green alga</name>
    <name type="synonym">Protococcus salinus</name>
    <dbReference type="NCBI Taxonomy" id="3046"/>
    <lineage>
        <taxon>Eukaryota</taxon>
        <taxon>Viridiplantae</taxon>
        <taxon>Chlorophyta</taxon>
        <taxon>core chlorophytes</taxon>
        <taxon>Chlorophyceae</taxon>
        <taxon>CS clade</taxon>
        <taxon>Chlamydomonadales</taxon>
        <taxon>Dunaliellaceae</taxon>
        <taxon>Dunaliella</taxon>
    </lineage>
</organism>
<keyword evidence="8" id="KW-0505">Motor protein</keyword>
<dbReference type="Gene3D" id="1.25.40.10">
    <property type="entry name" value="Tetratricopeptide repeat domain"/>
    <property type="match status" value="2"/>
</dbReference>
<proteinExistence type="inferred from homology"/>
<keyword evidence="3" id="KW-0963">Cytoplasm</keyword>
<keyword evidence="6" id="KW-0802">TPR repeat</keyword>
<evidence type="ECO:0000313" key="11">
    <source>
        <dbReference type="EMBL" id="KAF5827604.1"/>
    </source>
</evidence>
<evidence type="ECO:0000256" key="2">
    <source>
        <dbReference type="ARBA" id="ARBA00009622"/>
    </source>
</evidence>
<feature type="region of interest" description="Disordered" evidence="10">
    <location>
        <begin position="1"/>
        <end position="52"/>
    </location>
</feature>
<evidence type="ECO:0000256" key="5">
    <source>
        <dbReference type="ARBA" id="ARBA00022737"/>
    </source>
</evidence>
<evidence type="ECO:0000256" key="6">
    <source>
        <dbReference type="ARBA" id="ARBA00022803"/>
    </source>
</evidence>
<accession>A0ABQ7FZ24</accession>
<dbReference type="EMBL" id="MU070463">
    <property type="protein sequence ID" value="KAF5827604.1"/>
    <property type="molecule type" value="Genomic_DNA"/>
</dbReference>
<sequence length="1170" mass="130203">MGAGCSKKSDQNKVALPTPAPGPVDSQDTRNKGQNQGQVPLASEEQDGRICPSGHTTVEAALQAEAQQHATSFPGESVQQQEVERPNQHLQNLKIVGKMGVKATWSLCEIFKDKLPFPDQPREGSQPAVQQPHASPDHATKIKEEVESLGGIEAVKNDNTKLKQVLQHLDPGQQVAVAKIERQIEQVRAGFEAAFAAFDNGVHNSIKHTDMRTFWRAFFDKQPKVDWGIWWLNFPEHLKKIMFEEGTVKVIESRFSDESAKSKFQKFISKGNPSKKISVEDVHHAFPFCKGLLDVIDEALGFAVANQGPSPSLPPRTDGQAQPDRPNSPSRLPISSMPCAASLKRTASRSPRPGEEQTLLSHIRCGLPYLDRLYRGRDQEAAMLEHKLRAQLDRKDGNCKAAICLKASAGMGKSTLGLDVGWRMAMSGKCPAGVQMADMREAWSYEEVLGRFCSTLGMTMDENTTDEIPARLRSLCQEYGGPIMLLVDNAEDPLAGKKDLAGKPETSKDPAKFMSLIAKIAREAVLLITSRVPLESPCVTMNLHHHELGGMDDKSCQALLREALMQEMAPKLSDTQIEEVVHICRGVPLLVRLAGDALRTGQLSVEEVREATEKDANATTAITKLMIRTLPSKHQQYLAQLATFPSGFDEEGAAAVLDWDMPRASSLLVVLWNHGLVAWDASYNTYSLHAMVRTCAVELLRKAMPAVVRQARINFVVFTFHQMDRQASIYNTKAWEAPLAWVREHGPDIRAAFALAWELLRSPGPIGLLETVLGVDIESVLPMLRAGGIRYSSTWYLLDRMADKCSDNELLLSAALYVSNLLRRHEDQDIEKALKIRERLLHNDDPRTLSCLHALAQTRHLQTKYDLAEPLFHKSVEARQRVLGFNHPHTLDSIEGLAECISDRGRYTEAEPLLKEVVKGREEVLGEFHPRTLESNTNVANCYGKQGRQAAAEELHRKNLQARSDVLGPDHLKTYDCMQCLAICLRQQGKAAEALPLFWKTLEGRQRILGKENPATYDTLNSYANCVSDEGNAKEAEGLYRQVLDARKAWSAEHMHGNGDLAVFECMNNLADSLRAQGKHKEAEDMYRQTLEGRQRVLKDHPDTFQSMNNLAILLEEQGKHEAAEPLREAARAGLERRLGLEHPDAIKLNRNQAIRLSLKGESGTLLISR</sequence>
<evidence type="ECO:0000256" key="4">
    <source>
        <dbReference type="ARBA" id="ARBA00022701"/>
    </source>
</evidence>
<reference evidence="11" key="1">
    <citation type="submission" date="2017-08" db="EMBL/GenBank/DDBJ databases">
        <authorList>
            <person name="Polle J.E."/>
            <person name="Barry K."/>
            <person name="Cushman J."/>
            <person name="Schmutz J."/>
            <person name="Tran D."/>
            <person name="Hathwaick L.T."/>
            <person name="Yim W.C."/>
            <person name="Jenkins J."/>
            <person name="Mckie-Krisberg Z.M."/>
            <person name="Prochnik S."/>
            <person name="Lindquist E."/>
            <person name="Dockter R.B."/>
            <person name="Adam C."/>
            <person name="Molina H."/>
            <person name="Bunkerborg J."/>
            <person name="Jin E."/>
            <person name="Buchheim M."/>
            <person name="Magnuson J."/>
        </authorList>
    </citation>
    <scope>NUCLEOTIDE SEQUENCE</scope>
    <source>
        <strain evidence="11">CCAP 19/18</strain>
    </source>
</reference>
<feature type="region of interest" description="Disordered" evidence="10">
    <location>
        <begin position="118"/>
        <end position="137"/>
    </location>
</feature>
<name>A0ABQ7FZ24_DUNSA</name>
<gene>
    <name evidence="11" type="ORF">DUNSADRAFT_354</name>
</gene>
<evidence type="ECO:0000256" key="8">
    <source>
        <dbReference type="ARBA" id="ARBA00023175"/>
    </source>
</evidence>
<protein>
    <recommendedName>
        <fullName evidence="13">Kinesin light chain</fullName>
    </recommendedName>
</protein>